<evidence type="ECO:0000313" key="1">
    <source>
        <dbReference type="EMBL" id="RLP72844.1"/>
    </source>
</evidence>
<dbReference type="SUPFAM" id="SSF51735">
    <property type="entry name" value="NAD(P)-binding Rossmann-fold domains"/>
    <property type="match status" value="1"/>
</dbReference>
<dbReference type="AlphaFoldDB" id="A0A3L6ZYF0"/>
<comment type="caution">
    <text evidence="1">The sequence shown here is derived from an EMBL/GenBank/DDBJ whole genome shotgun (WGS) entry which is preliminary data.</text>
</comment>
<evidence type="ECO:0000313" key="2">
    <source>
        <dbReference type="Proteomes" id="UP000269692"/>
    </source>
</evidence>
<dbReference type="Gene3D" id="3.40.50.720">
    <property type="entry name" value="NAD(P)-binding Rossmann-like Domain"/>
    <property type="match status" value="1"/>
</dbReference>
<dbReference type="InterPro" id="IPR002347">
    <property type="entry name" value="SDR_fam"/>
</dbReference>
<dbReference type="InterPro" id="IPR036291">
    <property type="entry name" value="NAD(P)-bd_dom_sf"/>
</dbReference>
<gene>
    <name evidence="1" type="ORF">D9R14_21165</name>
</gene>
<dbReference type="PRINTS" id="PR00081">
    <property type="entry name" value="GDHRDH"/>
</dbReference>
<reference evidence="1 2" key="1">
    <citation type="submission" date="2018-10" db="EMBL/GenBank/DDBJ databases">
        <title>Xanthobacter tagetidis genome sequencing and assembly.</title>
        <authorList>
            <person name="Maclea K.S."/>
            <person name="Goen A.E."/>
            <person name="Fatima S.A."/>
        </authorList>
    </citation>
    <scope>NUCLEOTIDE SEQUENCE [LARGE SCALE GENOMIC DNA]</scope>
    <source>
        <strain evidence="1 2">ATCC 700314</strain>
    </source>
</reference>
<proteinExistence type="predicted"/>
<organism evidence="1 2">
    <name type="scientific">Xanthobacter tagetidis</name>
    <dbReference type="NCBI Taxonomy" id="60216"/>
    <lineage>
        <taxon>Bacteria</taxon>
        <taxon>Pseudomonadati</taxon>
        <taxon>Pseudomonadota</taxon>
        <taxon>Alphaproteobacteria</taxon>
        <taxon>Hyphomicrobiales</taxon>
        <taxon>Xanthobacteraceae</taxon>
        <taxon>Xanthobacter</taxon>
    </lineage>
</organism>
<accession>A0A3L6ZYF0</accession>
<dbReference type="RefSeq" id="WP_121625368.1">
    <property type="nucleotide sequence ID" value="NZ_JACIIW010000013.1"/>
</dbReference>
<keyword evidence="2" id="KW-1185">Reference proteome</keyword>
<sequence length="233" mass="24442">MSTEVAVIVGAGPGLSASFARLLAREGFRLALIARDTGKLEGLAAELATRTQVVALAADASDPAQIEAAFARAETDLGPPDLVLFNVSRRLRGPIEDLDPQAVMAAYQAGAFAGFLTAQAASRRMLPRGAGTLLFTGATASVKAMPQSAPFAMAKFALRGLAQGLARELGPRGIHVAHAIIDGGIAAPSRPTDGPPDRWLDPDAIAASYLALHRQHRSAWSAEIDLRPWVETF</sequence>
<dbReference type="PANTHER" id="PTHR43431">
    <property type="entry name" value="OXIDOREDUCTASE, SHORT CHAIN DEHYDROGENASE/REDUCTASE FAMILY (AFU_ORTHOLOGUE AFUA_5G14000)"/>
    <property type="match status" value="1"/>
</dbReference>
<dbReference type="Pfam" id="PF00106">
    <property type="entry name" value="adh_short"/>
    <property type="match status" value="1"/>
</dbReference>
<dbReference type="OrthoDB" id="5513072at2"/>
<dbReference type="PANTHER" id="PTHR43431:SF7">
    <property type="entry name" value="OXIDOREDUCTASE, SHORT CHAIN DEHYDROGENASE_REDUCTASE FAMILY (AFU_ORTHOLOGUE AFUA_5G14000)"/>
    <property type="match status" value="1"/>
</dbReference>
<protein>
    <submittedName>
        <fullName evidence="1">SDR family NAD(P)-dependent oxidoreductase</fullName>
    </submittedName>
</protein>
<name>A0A3L6ZYF0_9HYPH</name>
<dbReference type="Proteomes" id="UP000269692">
    <property type="component" value="Unassembled WGS sequence"/>
</dbReference>
<dbReference type="EMBL" id="RCTF01000024">
    <property type="protein sequence ID" value="RLP72844.1"/>
    <property type="molecule type" value="Genomic_DNA"/>
</dbReference>